<dbReference type="Proteomes" id="UP000319349">
    <property type="component" value="Chromosome"/>
</dbReference>
<sequence length="158" mass="18012">MNYPDPQTIIDALGKIHDSEQGARLFEALNLKEKDLRPDPLNEQGRRIYEDKTRGLQLEFEDEGQRREIPYHDIGEGPWVLDQVFLRSEKGGGNAYPGVLPYGIRFDMSKNELSDLLGPPTKSSPRVDVWKKEQHKVFINYDMKSGAVKSLGMQPPTD</sequence>
<keyword evidence="2" id="KW-1185">Reference proteome</keyword>
<proteinExistence type="predicted"/>
<evidence type="ECO:0000313" key="2">
    <source>
        <dbReference type="Proteomes" id="UP000319349"/>
    </source>
</evidence>
<name>A0A514E929_9XANT</name>
<dbReference type="AlphaFoldDB" id="A0A514E929"/>
<accession>A0A514E929</accession>
<protein>
    <submittedName>
        <fullName evidence="1">Uncharacterized protein</fullName>
    </submittedName>
</protein>
<dbReference type="EMBL" id="CP038228">
    <property type="protein sequence ID" value="QDI02512.1"/>
    <property type="molecule type" value="Genomic_DNA"/>
</dbReference>
<dbReference type="RefSeq" id="WP_142741743.1">
    <property type="nucleotide sequence ID" value="NZ_CP038228.1"/>
</dbReference>
<gene>
    <name evidence="1" type="ORF">E4A48_01280</name>
</gene>
<organism evidence="1 2">
    <name type="scientific">Xanthomonas cerealis pv. cerealis</name>
    <dbReference type="NCBI Taxonomy" id="152263"/>
    <lineage>
        <taxon>Bacteria</taxon>
        <taxon>Pseudomonadati</taxon>
        <taxon>Pseudomonadota</taxon>
        <taxon>Gammaproteobacteria</taxon>
        <taxon>Lysobacterales</taxon>
        <taxon>Lysobacteraceae</taxon>
        <taxon>Xanthomonas</taxon>
        <taxon>Xanthomonas translucens group</taxon>
        <taxon>Xanthomonas cerealis</taxon>
    </lineage>
</organism>
<evidence type="ECO:0000313" key="1">
    <source>
        <dbReference type="EMBL" id="QDI02512.1"/>
    </source>
</evidence>
<reference evidence="1 2" key="1">
    <citation type="submission" date="2019-03" db="EMBL/GenBank/DDBJ databases">
        <title>Tal1 in Xanthomonas translucens pv. cerealis Contributes to Virulence in Bacterial Leaf Streak of Wheat.</title>
        <authorList>
            <person name="Shah S.M.A."/>
            <person name="Haq F."/>
            <person name="Ma W."/>
            <person name="Xu X."/>
            <person name="Wang S."/>
            <person name="Xu Z."/>
            <person name="Zou L."/>
            <person name="Zhu B."/>
            <person name="Chen G."/>
        </authorList>
    </citation>
    <scope>NUCLEOTIDE SEQUENCE [LARGE SCALE GENOMIC DNA]</scope>
    <source>
        <strain evidence="1 2">01</strain>
    </source>
</reference>